<dbReference type="EMBL" id="RCCT01000003">
    <property type="protein sequence ID" value="RLK07312.1"/>
    <property type="molecule type" value="Genomic_DNA"/>
</dbReference>
<dbReference type="GO" id="GO:0017000">
    <property type="term" value="P:antibiotic biosynthetic process"/>
    <property type="evidence" value="ECO:0007669"/>
    <property type="project" value="UniProtKB-ARBA"/>
</dbReference>
<dbReference type="AlphaFoldDB" id="A0A497ZHP1"/>
<dbReference type="PANTHER" id="PTHR48050:SF13">
    <property type="entry name" value="STEROL 3-BETA-GLUCOSYLTRANSFERASE UGT80A2"/>
    <property type="match status" value="1"/>
</dbReference>
<name>A0A497ZHP1_9RHOB</name>
<dbReference type="Gene3D" id="3.40.50.2000">
    <property type="entry name" value="Glycogen Phosphorylase B"/>
    <property type="match status" value="2"/>
</dbReference>
<dbReference type="CDD" id="cd03784">
    <property type="entry name" value="GT1_Gtf-like"/>
    <property type="match status" value="1"/>
</dbReference>
<dbReference type="PROSITE" id="PS51257">
    <property type="entry name" value="PROKAR_LIPOPROTEIN"/>
    <property type="match status" value="1"/>
</dbReference>
<dbReference type="Proteomes" id="UP000271700">
    <property type="component" value="Unassembled WGS sequence"/>
</dbReference>
<dbReference type="InterPro" id="IPR050426">
    <property type="entry name" value="Glycosyltransferase_28"/>
</dbReference>
<dbReference type="InterPro" id="IPR010610">
    <property type="entry name" value="EryCIII-like_C"/>
</dbReference>
<keyword evidence="2" id="KW-0808">Transferase</keyword>
<organism evidence="2 3">
    <name type="scientific">Ruegeria conchae</name>
    <dbReference type="NCBI Taxonomy" id="981384"/>
    <lineage>
        <taxon>Bacteria</taxon>
        <taxon>Pseudomonadati</taxon>
        <taxon>Pseudomonadota</taxon>
        <taxon>Alphaproteobacteria</taxon>
        <taxon>Rhodobacterales</taxon>
        <taxon>Roseobacteraceae</taxon>
        <taxon>Ruegeria</taxon>
    </lineage>
</organism>
<evidence type="ECO:0000313" key="3">
    <source>
        <dbReference type="Proteomes" id="UP000271700"/>
    </source>
</evidence>
<comment type="caution">
    <text evidence="2">The sequence shown here is derived from an EMBL/GenBank/DDBJ whole genome shotgun (WGS) entry which is preliminary data.</text>
</comment>
<dbReference type="OrthoDB" id="139086at2"/>
<dbReference type="STRING" id="981384.GCA_000192475_01381"/>
<protein>
    <submittedName>
        <fullName evidence="2">MGT family glycosyltransferase</fullName>
    </submittedName>
</protein>
<dbReference type="SUPFAM" id="SSF53756">
    <property type="entry name" value="UDP-Glycosyltransferase/glycogen phosphorylase"/>
    <property type="match status" value="1"/>
</dbReference>
<dbReference type="InterPro" id="IPR002213">
    <property type="entry name" value="UDP_glucos_trans"/>
</dbReference>
<keyword evidence="3" id="KW-1185">Reference proteome</keyword>
<evidence type="ECO:0000313" key="2">
    <source>
        <dbReference type="EMBL" id="RLK07312.1"/>
    </source>
</evidence>
<evidence type="ECO:0000259" key="1">
    <source>
        <dbReference type="Pfam" id="PF06722"/>
    </source>
</evidence>
<dbReference type="RefSeq" id="WP_010442243.1">
    <property type="nucleotide sequence ID" value="NZ_AEYW01000014.1"/>
</dbReference>
<dbReference type="PANTHER" id="PTHR48050">
    <property type="entry name" value="STEROL 3-BETA-GLUCOSYLTRANSFERASE"/>
    <property type="match status" value="1"/>
</dbReference>
<gene>
    <name evidence="2" type="ORF">CLV75_2431</name>
</gene>
<reference evidence="2 3" key="1">
    <citation type="submission" date="2018-10" db="EMBL/GenBank/DDBJ databases">
        <title>Genomic Encyclopedia of Archaeal and Bacterial Type Strains, Phase II (KMG-II): from individual species to whole genera.</title>
        <authorList>
            <person name="Goeker M."/>
        </authorList>
    </citation>
    <scope>NUCLEOTIDE SEQUENCE [LARGE SCALE GENOMIC DNA]</scope>
    <source>
        <strain evidence="2 3">DSM 29317</strain>
    </source>
</reference>
<proteinExistence type="predicted"/>
<dbReference type="Pfam" id="PF06722">
    <property type="entry name" value="EryCIII-like_C"/>
    <property type="match status" value="1"/>
</dbReference>
<sequence>MSQKTIAFFPEAAFGPALNSVGIAQACEKLGHKAVFLSDPGFVEVYEGYGFEAHPVALSEPMEPEAMAKFWEDFINGHIPNFRKAPIDQIDNYVKDCWEAIVDSAKWAQKDLPDVLAKIKPDMICVDNVIMFPAIKQFGVPWVRIISCSENEIPDPIVPPHLSGCRVDDREGMAAYEAKFHEVIKPIHDDYNAFLARCNEEAYPIGEFFEASPTMNLLLYPEPAKYERQNPLDPNRFQYLEGCVREEESFEVPTFKSNNDKPLLYVSFGSLGAGDTDLLKRIISTISRLPYRALVNVGDYMDEYTEIPDNVHIQSWYPQPSVIPQVDAVIHHGGNNSFTECLYFGKAAIIMPYVWDGHDNATRVQETGHGFGFHRYDWTDDELAIALDKCINDPGMQAKMAATSAHMQSRHGPTKAAGILDDILKAAE</sequence>
<dbReference type="GO" id="GO:0008194">
    <property type="term" value="F:UDP-glycosyltransferase activity"/>
    <property type="evidence" value="ECO:0007669"/>
    <property type="project" value="InterPro"/>
</dbReference>
<feature type="domain" description="Erythromycin biosynthesis protein CIII-like C-terminal" evidence="1">
    <location>
        <begin position="302"/>
        <end position="420"/>
    </location>
</feature>
<dbReference type="GO" id="GO:0016758">
    <property type="term" value="F:hexosyltransferase activity"/>
    <property type="evidence" value="ECO:0007669"/>
    <property type="project" value="UniProtKB-ARBA"/>
</dbReference>
<accession>A0A497ZHP1</accession>